<gene>
    <name evidence="13" type="ORF">CK820_G0024119</name>
</gene>
<dbReference type="GO" id="GO:0006665">
    <property type="term" value="P:sphingolipid metabolic process"/>
    <property type="evidence" value="ECO:0007669"/>
    <property type="project" value="UniProtKB-KW"/>
</dbReference>
<evidence type="ECO:0000256" key="9">
    <source>
        <dbReference type="ARBA" id="ARBA00023136"/>
    </source>
</evidence>
<evidence type="ECO:0000256" key="8">
    <source>
        <dbReference type="ARBA" id="ARBA00023098"/>
    </source>
</evidence>
<evidence type="ECO:0000256" key="11">
    <source>
        <dbReference type="SAM" id="Phobius"/>
    </source>
</evidence>
<keyword evidence="7 11" id="KW-1133">Transmembrane helix</keyword>
<name>A0A2J8M2K5_PANTR</name>
<keyword evidence="6" id="KW-0746">Sphingolipid metabolism</keyword>
<evidence type="ECO:0000256" key="5">
    <source>
        <dbReference type="ARBA" id="ARBA00022692"/>
    </source>
</evidence>
<keyword evidence="8" id="KW-0443">Lipid metabolism</keyword>
<feature type="non-terminal residue" evidence="13">
    <location>
        <position position="125"/>
    </location>
</feature>
<feature type="domain" description="Sphingomyelin synthase-like" evidence="12">
    <location>
        <begin position="48"/>
        <end position="120"/>
    </location>
</feature>
<evidence type="ECO:0000259" key="12">
    <source>
        <dbReference type="Pfam" id="PF14360"/>
    </source>
</evidence>
<evidence type="ECO:0000256" key="6">
    <source>
        <dbReference type="ARBA" id="ARBA00022919"/>
    </source>
</evidence>
<feature type="transmembrane region" description="Helical" evidence="11">
    <location>
        <begin position="102"/>
        <end position="119"/>
    </location>
</feature>
<dbReference type="GO" id="GO:0016020">
    <property type="term" value="C:membrane"/>
    <property type="evidence" value="ECO:0007669"/>
    <property type="project" value="UniProtKB-SubCell"/>
</dbReference>
<keyword evidence="4" id="KW-0808">Transferase</keyword>
<dbReference type="AlphaFoldDB" id="A0A2J8M2K5"/>
<comment type="caution">
    <text evidence="13">The sequence shown here is derived from an EMBL/GenBank/DDBJ whole genome shotgun (WGS) entry which is preliminary data.</text>
</comment>
<feature type="transmembrane region" description="Helical" evidence="11">
    <location>
        <begin position="75"/>
        <end position="95"/>
    </location>
</feature>
<comment type="pathway">
    <text evidence="2">Sphingolipid metabolism.</text>
</comment>
<evidence type="ECO:0000256" key="3">
    <source>
        <dbReference type="ARBA" id="ARBA00005441"/>
    </source>
</evidence>
<evidence type="ECO:0000256" key="2">
    <source>
        <dbReference type="ARBA" id="ARBA00004991"/>
    </source>
</evidence>
<dbReference type="InterPro" id="IPR045221">
    <property type="entry name" value="Sphingomyelin_synth-like"/>
</dbReference>
<evidence type="ECO:0000313" key="14">
    <source>
        <dbReference type="Proteomes" id="UP000236370"/>
    </source>
</evidence>
<evidence type="ECO:0000256" key="10">
    <source>
        <dbReference type="ARBA" id="ARBA00049904"/>
    </source>
</evidence>
<dbReference type="PANTHER" id="PTHR21290:SF24">
    <property type="entry name" value="PHOSPHATIDYLCHOLINE:CERAMIDE CHOLINEPHOSPHOTRANSFERASE 2"/>
    <property type="match status" value="1"/>
</dbReference>
<keyword evidence="5 11" id="KW-0812">Transmembrane</keyword>
<comment type="subcellular location">
    <subcellularLocation>
        <location evidence="1">Membrane</location>
        <topology evidence="1">Multi-pass membrane protein</topology>
    </subcellularLocation>
</comment>
<reference evidence="13 14" key="1">
    <citation type="submission" date="2017-12" db="EMBL/GenBank/DDBJ databases">
        <title>High-resolution comparative analysis of great ape genomes.</title>
        <authorList>
            <person name="Pollen A."/>
            <person name="Hastie A."/>
            <person name="Hormozdiari F."/>
            <person name="Dougherty M."/>
            <person name="Liu R."/>
            <person name="Chaisson M."/>
            <person name="Hoppe E."/>
            <person name="Hill C."/>
            <person name="Pang A."/>
            <person name="Hillier L."/>
            <person name="Baker C."/>
            <person name="Armstrong J."/>
            <person name="Shendure J."/>
            <person name="Paten B."/>
            <person name="Wilson R."/>
            <person name="Chao H."/>
            <person name="Schneider V."/>
            <person name="Ventura M."/>
            <person name="Kronenberg Z."/>
            <person name="Murali S."/>
            <person name="Gordon D."/>
            <person name="Cantsilieris S."/>
            <person name="Munson K."/>
            <person name="Nelson B."/>
            <person name="Raja A."/>
            <person name="Underwood J."/>
            <person name="Diekhans M."/>
            <person name="Fiddes I."/>
            <person name="Haussler D."/>
            <person name="Eichler E."/>
        </authorList>
    </citation>
    <scope>NUCLEOTIDE SEQUENCE [LARGE SCALE GENOMIC DNA]</scope>
    <source>
        <strain evidence="13">Yerkes chimp pedigree #C0471</strain>
    </source>
</reference>
<dbReference type="GO" id="GO:0016780">
    <property type="term" value="F:phosphotransferase activity, for other substituted phosphate groups"/>
    <property type="evidence" value="ECO:0007669"/>
    <property type="project" value="InterPro"/>
</dbReference>
<dbReference type="PANTHER" id="PTHR21290">
    <property type="entry name" value="SPHINGOMYELIN SYNTHETASE"/>
    <property type="match status" value="1"/>
</dbReference>
<keyword evidence="9 11" id="KW-0472">Membrane</keyword>
<evidence type="ECO:0000256" key="4">
    <source>
        <dbReference type="ARBA" id="ARBA00022679"/>
    </source>
</evidence>
<dbReference type="EMBL" id="NBAG03000271">
    <property type="protein sequence ID" value="PNI53743.1"/>
    <property type="molecule type" value="Genomic_DNA"/>
</dbReference>
<proteinExistence type="inferred from homology"/>
<dbReference type="Proteomes" id="UP000236370">
    <property type="component" value="Unassembled WGS sequence"/>
</dbReference>
<dbReference type="SMR" id="A0A2J8M2K5"/>
<evidence type="ECO:0000256" key="7">
    <source>
        <dbReference type="ARBA" id="ARBA00022989"/>
    </source>
</evidence>
<comment type="catalytic activity">
    <reaction evidence="10">
        <text>an N-acylsphing-4-enine + a 1,2-diacyl-sn-glycero-3-phosphoethanolamine = an N-acylsphing-4-enine 1-phosphoethanolamine + a 1,2-diacyl-sn-glycerol</text>
        <dbReference type="Rhea" id="RHEA:36079"/>
        <dbReference type="ChEBI" id="CHEBI:17815"/>
        <dbReference type="ChEBI" id="CHEBI:52639"/>
        <dbReference type="ChEBI" id="CHEBI:64612"/>
        <dbReference type="ChEBI" id="CHEBI:73203"/>
    </reaction>
    <physiologicalReaction direction="left-to-right" evidence="10">
        <dbReference type="Rhea" id="RHEA:36080"/>
    </physiologicalReaction>
</comment>
<comment type="similarity">
    <text evidence="3">Belongs to the sphingomyelin synthase family.</text>
</comment>
<organism evidence="13 14">
    <name type="scientific">Pan troglodytes</name>
    <name type="common">Chimpanzee</name>
    <dbReference type="NCBI Taxonomy" id="9598"/>
    <lineage>
        <taxon>Eukaryota</taxon>
        <taxon>Metazoa</taxon>
        <taxon>Chordata</taxon>
        <taxon>Craniata</taxon>
        <taxon>Vertebrata</taxon>
        <taxon>Euteleostomi</taxon>
        <taxon>Mammalia</taxon>
        <taxon>Eutheria</taxon>
        <taxon>Euarchontoglires</taxon>
        <taxon>Primates</taxon>
        <taxon>Haplorrhini</taxon>
        <taxon>Catarrhini</taxon>
        <taxon>Hominidae</taxon>
        <taxon>Pan</taxon>
    </lineage>
</organism>
<evidence type="ECO:0000313" key="13">
    <source>
        <dbReference type="EMBL" id="PNI53743.1"/>
    </source>
</evidence>
<sequence length="125" mass="14394">MYVTTLPVPGMHFQCAPKLNGDSQAKVQRILRLISGGGLSITGSHILCGDFLFSGHTVTLTLTYLFIKEYSPRHFWWYHLICWLLSAAGIICILVAHEHYTIDVIIAYYITTRLFWWYHSMANEK</sequence>
<accession>A0A2J8M2K5</accession>
<evidence type="ECO:0000256" key="1">
    <source>
        <dbReference type="ARBA" id="ARBA00004141"/>
    </source>
</evidence>
<dbReference type="Pfam" id="PF14360">
    <property type="entry name" value="PAP2_C"/>
    <property type="match status" value="1"/>
</dbReference>
<protein>
    <submittedName>
        <fullName evidence="13">SGMS2 isoform 4</fullName>
    </submittedName>
</protein>
<dbReference type="InterPro" id="IPR025749">
    <property type="entry name" value="Sphingomyelin_synth-like_dom"/>
</dbReference>